<reference evidence="2" key="1">
    <citation type="submission" date="2020-06" db="EMBL/GenBank/DDBJ databases">
        <authorList>
            <consortium name="Plant Systems Biology data submission"/>
        </authorList>
    </citation>
    <scope>NUCLEOTIDE SEQUENCE</scope>
    <source>
        <strain evidence="2">D6</strain>
    </source>
</reference>
<keyword evidence="1" id="KW-0812">Transmembrane</keyword>
<keyword evidence="3" id="KW-1185">Reference proteome</keyword>
<evidence type="ECO:0000313" key="3">
    <source>
        <dbReference type="Proteomes" id="UP001153069"/>
    </source>
</evidence>
<feature type="transmembrane region" description="Helical" evidence="1">
    <location>
        <begin position="20"/>
        <end position="40"/>
    </location>
</feature>
<keyword evidence="1" id="KW-0472">Membrane</keyword>
<keyword evidence="1" id="KW-1133">Transmembrane helix</keyword>
<organism evidence="2 3">
    <name type="scientific">Seminavis robusta</name>
    <dbReference type="NCBI Taxonomy" id="568900"/>
    <lineage>
        <taxon>Eukaryota</taxon>
        <taxon>Sar</taxon>
        <taxon>Stramenopiles</taxon>
        <taxon>Ochrophyta</taxon>
        <taxon>Bacillariophyta</taxon>
        <taxon>Bacillariophyceae</taxon>
        <taxon>Bacillariophycidae</taxon>
        <taxon>Naviculales</taxon>
        <taxon>Naviculaceae</taxon>
        <taxon>Seminavis</taxon>
    </lineage>
</organism>
<dbReference type="EMBL" id="CAICTM010001382">
    <property type="protein sequence ID" value="CAB9523162.1"/>
    <property type="molecule type" value="Genomic_DNA"/>
</dbReference>
<comment type="caution">
    <text evidence="2">The sequence shown here is derived from an EMBL/GenBank/DDBJ whole genome shotgun (WGS) entry which is preliminary data.</text>
</comment>
<evidence type="ECO:0000313" key="2">
    <source>
        <dbReference type="EMBL" id="CAB9523162.1"/>
    </source>
</evidence>
<gene>
    <name evidence="2" type="ORF">SEMRO_1384_G268140.1</name>
</gene>
<dbReference type="Proteomes" id="UP001153069">
    <property type="component" value="Unassembled WGS sequence"/>
</dbReference>
<name>A0A9N8EK33_9STRA</name>
<dbReference type="AlphaFoldDB" id="A0A9N8EK33"/>
<protein>
    <submittedName>
        <fullName evidence="2">Uncharacterized protein</fullName>
    </submittedName>
</protein>
<feature type="transmembrane region" description="Helical" evidence="1">
    <location>
        <begin position="113"/>
        <end position="132"/>
    </location>
</feature>
<dbReference type="OrthoDB" id="38978at2759"/>
<feature type="transmembrane region" description="Helical" evidence="1">
    <location>
        <begin position="144"/>
        <end position="161"/>
    </location>
</feature>
<evidence type="ECO:0000256" key="1">
    <source>
        <dbReference type="SAM" id="Phobius"/>
    </source>
</evidence>
<accession>A0A9N8EK33</accession>
<proteinExistence type="predicted"/>
<sequence length="209" mass="23213">MAIIPHPPIVWEQVRVVDLFFLLALGSVTELIFRGSVLMLKLKPASLKQKENLFHKCGYDTDLLRKKGPSAFVETSKSERQLLALDRELQKIYQQRQAQRESADKLFKNLRNVLGAIVFILYLGVPIVSFSSVDSTSLIEKESILAPLLFPISVMGMGFRISKWGLALGNDANAVEVLGESLSALIPFWAASSFVAQVMDGVEYLMLVG</sequence>